<evidence type="ECO:0000313" key="14">
    <source>
        <dbReference type="EMBL" id="TRY74610.1"/>
    </source>
</evidence>
<dbReference type="GO" id="GO:0046872">
    <property type="term" value="F:metal ion binding"/>
    <property type="evidence" value="ECO:0007669"/>
    <property type="project" value="UniProtKB-KW"/>
</dbReference>
<dbReference type="OMA" id="SADKRIM"/>
<keyword evidence="6 11" id="KW-0547">Nucleotide-binding</keyword>
<dbReference type="FunFam" id="1.10.8.60:FF:000062">
    <property type="entry name" value="Origin recognition complex subunit 1"/>
    <property type="match status" value="1"/>
</dbReference>
<dbReference type="OrthoDB" id="1926878at2759"/>
<dbReference type="GO" id="GO:0003688">
    <property type="term" value="F:DNA replication origin binding"/>
    <property type="evidence" value="ECO:0007669"/>
    <property type="project" value="TreeGrafter"/>
</dbReference>
<feature type="region of interest" description="Disordered" evidence="12">
    <location>
        <begin position="108"/>
        <end position="299"/>
    </location>
</feature>
<evidence type="ECO:0000256" key="8">
    <source>
        <dbReference type="ARBA" id="ARBA00022842"/>
    </source>
</evidence>
<dbReference type="InterPro" id="IPR003593">
    <property type="entry name" value="AAA+_ATPase"/>
</dbReference>
<keyword evidence="10 11" id="KW-0539">Nucleus</keyword>
<dbReference type="STRING" id="6832.A0A553PAA3"/>
<feature type="compositionally biased region" description="Polar residues" evidence="12">
    <location>
        <begin position="182"/>
        <end position="207"/>
    </location>
</feature>
<evidence type="ECO:0000256" key="3">
    <source>
        <dbReference type="ARBA" id="ARBA00019081"/>
    </source>
</evidence>
<keyword evidence="4 11" id="KW-0235">DNA replication</keyword>
<dbReference type="CDD" id="cd00009">
    <property type="entry name" value="AAA"/>
    <property type="match status" value="1"/>
</dbReference>
<keyword evidence="5" id="KW-0479">Metal-binding</keyword>
<dbReference type="PANTHER" id="PTHR10763:SF23">
    <property type="entry name" value="ORIGIN RECOGNITION COMPLEX SUBUNIT 1"/>
    <property type="match status" value="1"/>
</dbReference>
<dbReference type="GO" id="GO:0006270">
    <property type="term" value="P:DNA replication initiation"/>
    <property type="evidence" value="ECO:0007669"/>
    <property type="project" value="TreeGrafter"/>
</dbReference>
<accession>A0A553PAA3</accession>
<dbReference type="PANTHER" id="PTHR10763">
    <property type="entry name" value="CELL DIVISION CONTROL PROTEIN 6-RELATED"/>
    <property type="match status" value="1"/>
</dbReference>
<evidence type="ECO:0000256" key="1">
    <source>
        <dbReference type="ARBA" id="ARBA00004123"/>
    </source>
</evidence>
<dbReference type="GO" id="GO:0016887">
    <property type="term" value="F:ATP hydrolysis activity"/>
    <property type="evidence" value="ECO:0007669"/>
    <property type="project" value="InterPro"/>
</dbReference>
<dbReference type="AlphaFoldDB" id="A0A553PAA3"/>
<comment type="subunit">
    <text evidence="11">ORC is composed of six subunits.</text>
</comment>
<dbReference type="Gene3D" id="1.10.8.60">
    <property type="match status" value="1"/>
</dbReference>
<comment type="function">
    <text evidence="11">Component of the origin recognition complex (ORC) that binds origins of replication. DNA-binding is ATP-dependent, however specific DNA sequences that define origins of replication have not been identified so far. ORC is required to assemble the pre-replication complex necessary to initiate DNA replication.</text>
</comment>
<organism evidence="14 15">
    <name type="scientific">Tigriopus californicus</name>
    <name type="common">Marine copepod</name>
    <dbReference type="NCBI Taxonomy" id="6832"/>
    <lineage>
        <taxon>Eukaryota</taxon>
        <taxon>Metazoa</taxon>
        <taxon>Ecdysozoa</taxon>
        <taxon>Arthropoda</taxon>
        <taxon>Crustacea</taxon>
        <taxon>Multicrustacea</taxon>
        <taxon>Hexanauplia</taxon>
        <taxon>Copepoda</taxon>
        <taxon>Harpacticoida</taxon>
        <taxon>Harpacticidae</taxon>
        <taxon>Tigriopus</taxon>
    </lineage>
</organism>
<feature type="domain" description="AAA+ ATPase" evidence="13">
    <location>
        <begin position="370"/>
        <end position="519"/>
    </location>
</feature>
<evidence type="ECO:0000256" key="11">
    <source>
        <dbReference type="RuleBase" id="RU365058"/>
    </source>
</evidence>
<feature type="compositionally biased region" description="Low complexity" evidence="12">
    <location>
        <begin position="145"/>
        <end position="162"/>
    </location>
</feature>
<dbReference type="Proteomes" id="UP000318571">
    <property type="component" value="Chromosome 2"/>
</dbReference>
<dbReference type="InterPro" id="IPR041083">
    <property type="entry name" value="AAA_lid_10"/>
</dbReference>
<keyword evidence="7 11" id="KW-0067">ATP-binding</keyword>
<evidence type="ECO:0000256" key="2">
    <source>
        <dbReference type="ARBA" id="ARBA00008398"/>
    </source>
</evidence>
<dbReference type="InterPro" id="IPR003959">
    <property type="entry name" value="ATPase_AAA_core"/>
</dbReference>
<keyword evidence="15" id="KW-1185">Reference proteome</keyword>
<protein>
    <recommendedName>
        <fullName evidence="3 11">Origin recognition complex subunit 1</fullName>
    </recommendedName>
</protein>
<dbReference type="InterPro" id="IPR015163">
    <property type="entry name" value="Cdc6_C"/>
</dbReference>
<dbReference type="SMART" id="SM00382">
    <property type="entry name" value="AAA"/>
    <property type="match status" value="1"/>
</dbReference>
<dbReference type="InterPro" id="IPR027417">
    <property type="entry name" value="P-loop_NTPase"/>
</dbReference>
<dbReference type="InterPro" id="IPR050311">
    <property type="entry name" value="ORC1/CDC6"/>
</dbReference>
<dbReference type="FunFam" id="3.40.50.300:FF:000199">
    <property type="entry name" value="Origin recognition complex subunit 1"/>
    <property type="match status" value="1"/>
</dbReference>
<feature type="compositionally biased region" description="Basic and acidic residues" evidence="12">
    <location>
        <begin position="265"/>
        <end position="279"/>
    </location>
</feature>
<dbReference type="GO" id="GO:0033314">
    <property type="term" value="P:mitotic DNA replication checkpoint signaling"/>
    <property type="evidence" value="ECO:0007669"/>
    <property type="project" value="TreeGrafter"/>
</dbReference>
<dbReference type="GO" id="GO:0005524">
    <property type="term" value="F:ATP binding"/>
    <property type="evidence" value="ECO:0007669"/>
    <property type="project" value="UniProtKB-KW"/>
</dbReference>
<dbReference type="Gene3D" id="3.40.50.300">
    <property type="entry name" value="P-loop containing nucleotide triphosphate hydrolases"/>
    <property type="match status" value="1"/>
</dbReference>
<dbReference type="Pfam" id="PF09079">
    <property type="entry name" value="WHD_Cdc6"/>
    <property type="match status" value="1"/>
</dbReference>
<evidence type="ECO:0000256" key="12">
    <source>
        <dbReference type="SAM" id="MobiDB-lite"/>
    </source>
</evidence>
<evidence type="ECO:0000259" key="13">
    <source>
        <dbReference type="SMART" id="SM00382"/>
    </source>
</evidence>
<evidence type="ECO:0000256" key="6">
    <source>
        <dbReference type="ARBA" id="ARBA00022741"/>
    </source>
</evidence>
<comment type="similarity">
    <text evidence="2 11">Belongs to the ORC1 family.</text>
</comment>
<proteinExistence type="inferred from homology"/>
<evidence type="ECO:0000256" key="4">
    <source>
        <dbReference type="ARBA" id="ARBA00022705"/>
    </source>
</evidence>
<sequence length="707" mass="79662">MSHHEAHLTESCLLNQPQVLLKRSFGADLTLGLAKSPQRPPKTSRPDSRSDSDSEPGPGGHFTFYAQATESPTKIHIKRLKMSKENRRPSRRCFLATPKLSVLPEVSTLHQESRSVGQPPTHSRANGTIDIHITPKKRGRPPKNTPVKTPKPKSSTSPTVKIPKTRTPCKTPKNETLAMETKMSTPRRTSQRNVASTPKSQTRSGLRTTPRVKTTPMKTIRTPSRAKKSLKYTNDGLSRHESESDEDDEPSDIDLDDDIEDEDFDPRKVETRKMAKWSDSEDDFDTPRKRDKRRAFINQTPVAKTPKSIRKRIMTPKMPKRAISLSSDLSPIQEAQIRLHVSAVPDSLPCRENEFAEIFSFTEAKIQEGTGGCMYISGWPGTGKTATVMEVVRTLESAVAQGELEDFRFIELNAMRLTEPNQAYVQLWKKLTGERVTSDHAMALLERRFSGENRQTTVLLIDELDMLCNRRQSVLYNLFDWPTRSSSKLVVLAIANAMDLPERVMINRVSSRLGLTRLTFSPYTFQQLQEIVSTRLAGLKIFDKNALQIVSRKVASLSGDARRALDICRRATEIAQRDSNTNSSVLVEISHVLAAHEEMFCSPKIVAIRSCSTYEKMFLRGIVQAFQKSGLEETQFERVFLNLREQLNYENLPMINVTQAYAIANRLGACKLVISEPGRLGIHLRIRLNVSQDDVVFALDSGKVKDN</sequence>
<feature type="compositionally biased region" description="Acidic residues" evidence="12">
    <location>
        <begin position="243"/>
        <end position="264"/>
    </location>
</feature>
<evidence type="ECO:0000256" key="7">
    <source>
        <dbReference type="ARBA" id="ARBA00022840"/>
    </source>
</evidence>
<dbReference type="SUPFAM" id="SSF52540">
    <property type="entry name" value="P-loop containing nucleoside triphosphate hydrolases"/>
    <property type="match status" value="1"/>
</dbReference>
<comment type="subcellular location">
    <subcellularLocation>
        <location evidence="1 11">Nucleus</location>
    </subcellularLocation>
</comment>
<feature type="region of interest" description="Disordered" evidence="12">
    <location>
        <begin position="31"/>
        <end position="72"/>
    </location>
</feature>
<evidence type="ECO:0000256" key="9">
    <source>
        <dbReference type="ARBA" id="ARBA00023125"/>
    </source>
</evidence>
<dbReference type="EMBL" id="VCGU01000005">
    <property type="protein sequence ID" value="TRY74610.1"/>
    <property type="molecule type" value="Genomic_DNA"/>
</dbReference>
<evidence type="ECO:0000256" key="10">
    <source>
        <dbReference type="ARBA" id="ARBA00023242"/>
    </source>
</evidence>
<dbReference type="Pfam" id="PF00004">
    <property type="entry name" value="AAA"/>
    <property type="match status" value="1"/>
</dbReference>
<keyword evidence="8" id="KW-0460">Magnesium</keyword>
<dbReference type="Pfam" id="PF17872">
    <property type="entry name" value="AAA_lid_10"/>
    <property type="match status" value="1"/>
</dbReference>
<dbReference type="GO" id="GO:0005664">
    <property type="term" value="C:nuclear origin of replication recognition complex"/>
    <property type="evidence" value="ECO:0007669"/>
    <property type="project" value="TreeGrafter"/>
</dbReference>
<name>A0A553PAA3_TIGCA</name>
<keyword evidence="9 11" id="KW-0238">DNA-binding</keyword>
<reference evidence="14 15" key="1">
    <citation type="journal article" date="2018" name="Nat. Ecol. Evol.">
        <title>Genomic signatures of mitonuclear coevolution across populations of Tigriopus californicus.</title>
        <authorList>
            <person name="Barreto F.S."/>
            <person name="Watson E.T."/>
            <person name="Lima T.G."/>
            <person name="Willett C.S."/>
            <person name="Edmands S."/>
            <person name="Li W."/>
            <person name="Burton R.S."/>
        </authorList>
    </citation>
    <scope>NUCLEOTIDE SEQUENCE [LARGE SCALE GENOMIC DNA]</scope>
    <source>
        <strain evidence="14 15">San Diego</strain>
    </source>
</reference>
<comment type="caution">
    <text evidence="14">The sequence shown here is derived from an EMBL/GenBank/DDBJ whole genome shotgun (WGS) entry which is preliminary data.</text>
</comment>
<gene>
    <name evidence="14" type="ORF">TCAL_01600</name>
</gene>
<evidence type="ECO:0000256" key="5">
    <source>
        <dbReference type="ARBA" id="ARBA00022723"/>
    </source>
</evidence>
<evidence type="ECO:0000313" key="15">
    <source>
        <dbReference type="Proteomes" id="UP000318571"/>
    </source>
</evidence>
<feature type="compositionally biased region" description="Polar residues" evidence="12">
    <location>
        <begin position="108"/>
        <end position="126"/>
    </location>
</feature>